<dbReference type="AlphaFoldDB" id="A0A8H2W6E8"/>
<protein>
    <submittedName>
        <fullName evidence="1">19e058e8-3f68-40ad-8b12-368f9ecaa248</fullName>
    </submittedName>
</protein>
<gene>
    <name evidence="1" type="ORF">SCLTRI_LOCUS10070</name>
</gene>
<dbReference type="Proteomes" id="UP000624404">
    <property type="component" value="Unassembled WGS sequence"/>
</dbReference>
<keyword evidence="2" id="KW-1185">Reference proteome</keyword>
<sequence>MAYAYLSSDLSSFTSFHQSVCVTIDLGIEVLLPLSSSQPAPIIAAPSSTGFQLHATLTGLLSIHRYDEVFSKLHMTCFRVSISYCSNQTETISVFRGDDVHPIVVPFSLKLMFEIRESYLVTTYVLSSVFTADHSCFKQNFHRSPRHIIFTRLPARPSFFSTTV</sequence>
<proteinExistence type="predicted"/>
<evidence type="ECO:0000313" key="2">
    <source>
        <dbReference type="Proteomes" id="UP000624404"/>
    </source>
</evidence>
<comment type="caution">
    <text evidence="1">The sequence shown here is derived from an EMBL/GenBank/DDBJ whole genome shotgun (WGS) entry which is preliminary data.</text>
</comment>
<organism evidence="1 2">
    <name type="scientific">Sclerotinia trifoliorum</name>
    <dbReference type="NCBI Taxonomy" id="28548"/>
    <lineage>
        <taxon>Eukaryota</taxon>
        <taxon>Fungi</taxon>
        <taxon>Dikarya</taxon>
        <taxon>Ascomycota</taxon>
        <taxon>Pezizomycotina</taxon>
        <taxon>Leotiomycetes</taxon>
        <taxon>Helotiales</taxon>
        <taxon>Sclerotiniaceae</taxon>
        <taxon>Sclerotinia</taxon>
    </lineage>
</organism>
<accession>A0A8H2W6E8</accession>
<name>A0A8H2W6E8_9HELO</name>
<reference evidence="1" key="1">
    <citation type="submission" date="2020-10" db="EMBL/GenBank/DDBJ databases">
        <authorList>
            <person name="Kusch S."/>
        </authorList>
    </citation>
    <scope>NUCLEOTIDE SEQUENCE</scope>
    <source>
        <strain evidence="1">SwB9</strain>
    </source>
</reference>
<dbReference type="EMBL" id="CAJHIA010000036">
    <property type="protein sequence ID" value="CAD6454073.1"/>
    <property type="molecule type" value="Genomic_DNA"/>
</dbReference>
<evidence type="ECO:0000313" key="1">
    <source>
        <dbReference type="EMBL" id="CAD6454073.1"/>
    </source>
</evidence>